<dbReference type="Proteomes" id="UP001164803">
    <property type="component" value="Plasmid unnamed2"/>
</dbReference>
<accession>A0ABY6ZAN2</accession>
<dbReference type="InterPro" id="IPR001387">
    <property type="entry name" value="Cro/C1-type_HTH"/>
</dbReference>
<sequence length="74" mass="8400">MGLKARLNLDKLLAEKGMSQRELARITGIRQPSINDMCNGKYDRHVPLKNIALICEALNEPVEKLIVLERVEDN</sequence>
<protein>
    <submittedName>
        <fullName evidence="3">Helix-turn-helix transcriptional regulator</fullName>
    </submittedName>
</protein>
<dbReference type="RefSeq" id="WP_268047160.1">
    <property type="nucleotide sequence ID" value="NZ_CP104066.1"/>
</dbReference>
<keyword evidence="3" id="KW-0614">Plasmid</keyword>
<organism evidence="3 4">
    <name type="scientific">Alicyclobacillus dauci</name>
    <dbReference type="NCBI Taxonomy" id="1475485"/>
    <lineage>
        <taxon>Bacteria</taxon>
        <taxon>Bacillati</taxon>
        <taxon>Bacillota</taxon>
        <taxon>Bacilli</taxon>
        <taxon>Bacillales</taxon>
        <taxon>Alicyclobacillaceae</taxon>
        <taxon>Alicyclobacillus</taxon>
    </lineage>
</organism>
<evidence type="ECO:0000313" key="3">
    <source>
        <dbReference type="EMBL" id="WAH39577.1"/>
    </source>
</evidence>
<geneLocation type="plasmid" evidence="3 4">
    <name>unnamed2</name>
</geneLocation>
<dbReference type="InterPro" id="IPR010982">
    <property type="entry name" value="Lambda_DNA-bd_dom_sf"/>
</dbReference>
<dbReference type="Gene3D" id="1.10.260.40">
    <property type="entry name" value="lambda repressor-like DNA-binding domains"/>
    <property type="match status" value="1"/>
</dbReference>
<evidence type="ECO:0000313" key="4">
    <source>
        <dbReference type="Proteomes" id="UP001164803"/>
    </source>
</evidence>
<dbReference type="SMART" id="SM00530">
    <property type="entry name" value="HTH_XRE"/>
    <property type="match status" value="1"/>
</dbReference>
<dbReference type="SUPFAM" id="SSF47413">
    <property type="entry name" value="lambda repressor-like DNA-binding domains"/>
    <property type="match status" value="1"/>
</dbReference>
<dbReference type="EMBL" id="CP104066">
    <property type="protein sequence ID" value="WAH39577.1"/>
    <property type="molecule type" value="Genomic_DNA"/>
</dbReference>
<dbReference type="Pfam" id="PF13443">
    <property type="entry name" value="HTH_26"/>
    <property type="match status" value="1"/>
</dbReference>
<proteinExistence type="predicted"/>
<gene>
    <name evidence="3" type="ORF">NZD86_24130</name>
    <name evidence="2" type="ORF">NZD86_24430</name>
</gene>
<dbReference type="CDD" id="cd00093">
    <property type="entry name" value="HTH_XRE"/>
    <property type="match status" value="1"/>
</dbReference>
<dbReference type="EMBL" id="CP104066">
    <property type="protein sequence ID" value="WAH39517.1"/>
    <property type="molecule type" value="Genomic_DNA"/>
</dbReference>
<evidence type="ECO:0000313" key="2">
    <source>
        <dbReference type="EMBL" id="WAH39517.1"/>
    </source>
</evidence>
<feature type="domain" description="HTH cro/C1-type" evidence="1">
    <location>
        <begin position="9"/>
        <end position="65"/>
    </location>
</feature>
<dbReference type="PROSITE" id="PS50943">
    <property type="entry name" value="HTH_CROC1"/>
    <property type="match status" value="1"/>
</dbReference>
<reference evidence="3" key="1">
    <citation type="submission" date="2022-08" db="EMBL/GenBank/DDBJ databases">
        <title>Alicyclobacillus dauci DSM2870, complete genome.</title>
        <authorList>
            <person name="Wang Q."/>
            <person name="Cai R."/>
            <person name="Wang Z."/>
        </authorList>
    </citation>
    <scope>NUCLEOTIDE SEQUENCE</scope>
    <source>
        <strain evidence="3">DSM 28700</strain>
        <plasmid evidence="3">unnamed2</plasmid>
    </source>
</reference>
<keyword evidence="4" id="KW-1185">Reference proteome</keyword>
<name>A0ABY6ZAN2_9BACL</name>
<evidence type="ECO:0000259" key="1">
    <source>
        <dbReference type="PROSITE" id="PS50943"/>
    </source>
</evidence>